<keyword evidence="3" id="KW-0479">Metal-binding</keyword>
<keyword evidence="5" id="KW-0547">Nucleotide-binding</keyword>
<dbReference type="GO" id="GO:0002189">
    <property type="term" value="C:ribose phosphate diphosphokinase complex"/>
    <property type="evidence" value="ECO:0007669"/>
    <property type="project" value="TreeGrafter"/>
</dbReference>
<evidence type="ECO:0000259" key="10">
    <source>
        <dbReference type="Pfam" id="PF13793"/>
    </source>
</evidence>
<evidence type="ECO:0000313" key="11">
    <source>
        <dbReference type="EMBL" id="GHM59551.1"/>
    </source>
</evidence>
<dbReference type="InterPro" id="IPR005946">
    <property type="entry name" value="Rib-P_diPkinase"/>
</dbReference>
<keyword evidence="4" id="KW-0545">Nucleotide biosynthesis</keyword>
<protein>
    <recommendedName>
        <fullName evidence="1">ribose-phosphate diphosphokinase</fullName>
        <ecNumber evidence="1">2.7.6.1</ecNumber>
    </recommendedName>
</protein>
<dbReference type="SMART" id="SM01400">
    <property type="entry name" value="Pribosyltran_N"/>
    <property type="match status" value="1"/>
</dbReference>
<gene>
    <name evidence="11" type="primary">prs</name>
    <name evidence="11" type="ORF">sL5_05440</name>
</gene>
<feature type="domain" description="Ribose-phosphate pyrophosphokinase N-terminal" evidence="10">
    <location>
        <begin position="1"/>
        <end position="119"/>
    </location>
</feature>
<keyword evidence="7" id="KW-0067">ATP-binding</keyword>
<evidence type="ECO:0000313" key="12">
    <source>
        <dbReference type="Proteomes" id="UP000637906"/>
    </source>
</evidence>
<dbReference type="InterPro" id="IPR029057">
    <property type="entry name" value="PRTase-like"/>
</dbReference>
<dbReference type="GO" id="GO:0005524">
    <property type="term" value="F:ATP binding"/>
    <property type="evidence" value="ECO:0007669"/>
    <property type="project" value="UniProtKB-KW"/>
</dbReference>
<dbReference type="Gene3D" id="3.40.50.2020">
    <property type="match status" value="2"/>
</dbReference>
<dbReference type="InterPro" id="IPR000836">
    <property type="entry name" value="PRTase_dom"/>
</dbReference>
<dbReference type="PANTHER" id="PTHR10210">
    <property type="entry name" value="RIBOSE-PHOSPHATE DIPHOSPHOKINASE FAMILY MEMBER"/>
    <property type="match status" value="1"/>
</dbReference>
<dbReference type="GO" id="GO:0006164">
    <property type="term" value="P:purine nucleotide biosynthetic process"/>
    <property type="evidence" value="ECO:0007669"/>
    <property type="project" value="TreeGrafter"/>
</dbReference>
<dbReference type="GO" id="GO:0006015">
    <property type="term" value="P:5-phosphoribose 1-diphosphate biosynthetic process"/>
    <property type="evidence" value="ECO:0007669"/>
    <property type="project" value="TreeGrafter"/>
</dbReference>
<dbReference type="PANTHER" id="PTHR10210:SF41">
    <property type="entry name" value="RIBOSE-PHOSPHATE PYROPHOSPHOKINASE 1, CHLOROPLASTIC"/>
    <property type="match status" value="1"/>
</dbReference>
<evidence type="ECO:0000256" key="7">
    <source>
        <dbReference type="ARBA" id="ARBA00022840"/>
    </source>
</evidence>
<name>A0A8J3HXV1_9RICK</name>
<comment type="caution">
    <text evidence="11">The sequence shown here is derived from an EMBL/GenBank/DDBJ whole genome shotgun (WGS) entry which is preliminary data.</text>
</comment>
<evidence type="ECO:0000256" key="9">
    <source>
        <dbReference type="ARBA" id="ARBA00049535"/>
    </source>
</evidence>
<dbReference type="FunFam" id="3.40.50.2020:FF:000002">
    <property type="entry name" value="Ribose-phosphate pyrophosphokinase"/>
    <property type="match status" value="1"/>
</dbReference>
<keyword evidence="6" id="KW-0418">Kinase</keyword>
<dbReference type="GO" id="GO:0000287">
    <property type="term" value="F:magnesium ion binding"/>
    <property type="evidence" value="ECO:0007669"/>
    <property type="project" value="InterPro"/>
</dbReference>
<dbReference type="GO" id="GO:0004749">
    <property type="term" value="F:ribose phosphate diphosphokinase activity"/>
    <property type="evidence" value="ECO:0007669"/>
    <property type="project" value="UniProtKB-EC"/>
</dbReference>
<dbReference type="Proteomes" id="UP000637906">
    <property type="component" value="Unassembled WGS sequence"/>
</dbReference>
<dbReference type="SUPFAM" id="SSF53271">
    <property type="entry name" value="PRTase-like"/>
    <property type="match status" value="1"/>
</dbReference>
<dbReference type="CDD" id="cd06223">
    <property type="entry name" value="PRTases_typeI"/>
    <property type="match status" value="1"/>
</dbReference>
<dbReference type="EC" id="2.7.6.1" evidence="1"/>
<dbReference type="NCBIfam" id="TIGR01251">
    <property type="entry name" value="ribP_PPkin"/>
    <property type="match status" value="1"/>
</dbReference>
<evidence type="ECO:0000256" key="3">
    <source>
        <dbReference type="ARBA" id="ARBA00022723"/>
    </source>
</evidence>
<dbReference type="InterPro" id="IPR029099">
    <property type="entry name" value="Pribosyltran_N"/>
</dbReference>
<dbReference type="NCBIfam" id="NF002320">
    <property type="entry name" value="PRK01259.1"/>
    <property type="match status" value="1"/>
</dbReference>
<dbReference type="Pfam" id="PF13793">
    <property type="entry name" value="Pribosyltran_N"/>
    <property type="match status" value="1"/>
</dbReference>
<evidence type="ECO:0000256" key="6">
    <source>
        <dbReference type="ARBA" id="ARBA00022777"/>
    </source>
</evidence>
<organism evidence="11 12">
    <name type="scientific">Candidatus Mesenet longicola</name>
    <dbReference type="NCBI Taxonomy" id="1892558"/>
    <lineage>
        <taxon>Bacteria</taxon>
        <taxon>Pseudomonadati</taxon>
        <taxon>Pseudomonadota</taxon>
        <taxon>Alphaproteobacteria</taxon>
        <taxon>Rickettsiales</taxon>
        <taxon>Anaplasmataceae</taxon>
        <taxon>Candidatus Mesenet</taxon>
    </lineage>
</organism>
<evidence type="ECO:0000256" key="2">
    <source>
        <dbReference type="ARBA" id="ARBA00022679"/>
    </source>
</evidence>
<dbReference type="GO" id="GO:0016301">
    <property type="term" value="F:kinase activity"/>
    <property type="evidence" value="ECO:0007669"/>
    <property type="project" value="UniProtKB-KW"/>
</dbReference>
<dbReference type="AlphaFoldDB" id="A0A8J3HXV1"/>
<reference evidence="11 12" key="1">
    <citation type="journal article" date="2021" name="Microb. Ecol.">
        <title>Candidatus Mesenet longicola: Novel Endosymbionts of Brontispa longissima that Induce Cytoplasmic Incompatibility.</title>
        <authorList>
            <person name="Takano S."/>
            <person name="Gotoh Y."/>
            <person name="Hayashi T."/>
        </authorList>
    </citation>
    <scope>NUCLEOTIDE SEQUENCE [LARGE SCALE GENOMIC DNA]</scope>
    <source>
        <strain evidence="11">L5</strain>
    </source>
</reference>
<accession>A0A8J3HXV1</accession>
<evidence type="ECO:0000256" key="8">
    <source>
        <dbReference type="ARBA" id="ARBA00022842"/>
    </source>
</evidence>
<evidence type="ECO:0000256" key="1">
    <source>
        <dbReference type="ARBA" id="ARBA00013247"/>
    </source>
</evidence>
<proteinExistence type="predicted"/>
<dbReference type="Pfam" id="PF14572">
    <property type="entry name" value="Pribosyl_synth"/>
    <property type="match status" value="1"/>
</dbReference>
<keyword evidence="2" id="KW-0808">Transferase</keyword>
<sequence length="311" mass="33466">MKIIAGSASKNLGKSVALKLEISVSNANITKYSDGETNVEVASDLGGHEVFIIQAISPPANDNLIEALLIADAVKRVGAKRAILVVPYYGYSRQDRVIKNGKMHSALSAKLVASLIKAADVDSIITVDLHSHQIEGFFDIPIRNLSAFEVFATRSVKLENAVIVAPDVGALSRARNFAKVLLNQYKINLIDRIAVIDKYREKAGTSEVMQVIGEVRDKDCIIVDDIVDSAGTLCNAAFALRERGAKSVVAYITHGVLSGNALDKISSSALDKLVITDTISHNNDLCDKIEIMSITDTLVKAINSYGGKIET</sequence>
<dbReference type="GO" id="GO:0005737">
    <property type="term" value="C:cytoplasm"/>
    <property type="evidence" value="ECO:0007669"/>
    <property type="project" value="TreeGrafter"/>
</dbReference>
<dbReference type="EMBL" id="BNGU01000018">
    <property type="protein sequence ID" value="GHM59551.1"/>
    <property type="molecule type" value="Genomic_DNA"/>
</dbReference>
<evidence type="ECO:0000256" key="4">
    <source>
        <dbReference type="ARBA" id="ARBA00022727"/>
    </source>
</evidence>
<comment type="catalytic activity">
    <reaction evidence="9">
        <text>D-ribose 5-phosphate + ATP = 5-phospho-alpha-D-ribose 1-diphosphate + AMP + H(+)</text>
        <dbReference type="Rhea" id="RHEA:15609"/>
        <dbReference type="ChEBI" id="CHEBI:15378"/>
        <dbReference type="ChEBI" id="CHEBI:30616"/>
        <dbReference type="ChEBI" id="CHEBI:58017"/>
        <dbReference type="ChEBI" id="CHEBI:78346"/>
        <dbReference type="ChEBI" id="CHEBI:456215"/>
        <dbReference type="EC" id="2.7.6.1"/>
    </reaction>
</comment>
<keyword evidence="12" id="KW-1185">Reference proteome</keyword>
<evidence type="ECO:0000256" key="5">
    <source>
        <dbReference type="ARBA" id="ARBA00022741"/>
    </source>
</evidence>
<keyword evidence="8" id="KW-0460">Magnesium</keyword>